<dbReference type="Gene3D" id="1.20.120.550">
    <property type="entry name" value="Membrane associated eicosanoid/glutathione metabolism-like domain"/>
    <property type="match status" value="1"/>
</dbReference>
<keyword evidence="4 5" id="KW-0472">Membrane</keyword>
<name>A0A4R4D5H6_9PROT</name>
<evidence type="ECO:0000256" key="5">
    <source>
        <dbReference type="SAM" id="Phobius"/>
    </source>
</evidence>
<dbReference type="RefSeq" id="WP_132294692.1">
    <property type="nucleotide sequence ID" value="NZ_SKBM01000028.1"/>
</dbReference>
<reference evidence="6 7" key="1">
    <citation type="submission" date="2019-03" db="EMBL/GenBank/DDBJ databases">
        <title>Paracraurococcus aquatilis NE82 genome sequence.</title>
        <authorList>
            <person name="Zhao Y."/>
            <person name="Du Z."/>
        </authorList>
    </citation>
    <scope>NUCLEOTIDE SEQUENCE [LARGE SCALE GENOMIC DNA]</scope>
    <source>
        <strain evidence="6 7">NE82</strain>
    </source>
</reference>
<dbReference type="InterPro" id="IPR023352">
    <property type="entry name" value="MAPEG-like_dom_sf"/>
</dbReference>
<dbReference type="Proteomes" id="UP000295023">
    <property type="component" value="Unassembled WGS sequence"/>
</dbReference>
<evidence type="ECO:0000256" key="4">
    <source>
        <dbReference type="ARBA" id="ARBA00023136"/>
    </source>
</evidence>
<dbReference type="OrthoDB" id="7619858at2"/>
<evidence type="ECO:0000256" key="2">
    <source>
        <dbReference type="ARBA" id="ARBA00022692"/>
    </source>
</evidence>
<comment type="subcellular location">
    <subcellularLocation>
        <location evidence="1">Membrane</location>
    </subcellularLocation>
</comment>
<evidence type="ECO:0000313" key="6">
    <source>
        <dbReference type="EMBL" id="TCZ55223.1"/>
    </source>
</evidence>
<dbReference type="EMBL" id="SKBM01000028">
    <property type="protein sequence ID" value="TCZ55223.1"/>
    <property type="molecule type" value="Genomic_DNA"/>
</dbReference>
<keyword evidence="3 5" id="KW-1133">Transmembrane helix</keyword>
<organism evidence="6 7">
    <name type="scientific">Roseicella aquatilis</name>
    <dbReference type="NCBI Taxonomy" id="2527868"/>
    <lineage>
        <taxon>Bacteria</taxon>
        <taxon>Pseudomonadati</taxon>
        <taxon>Pseudomonadota</taxon>
        <taxon>Alphaproteobacteria</taxon>
        <taxon>Acetobacterales</taxon>
        <taxon>Roseomonadaceae</taxon>
        <taxon>Roseicella</taxon>
    </lineage>
</organism>
<feature type="transmembrane region" description="Helical" evidence="5">
    <location>
        <begin position="106"/>
        <end position="128"/>
    </location>
</feature>
<dbReference type="InterPro" id="IPR001129">
    <property type="entry name" value="Membr-assoc_MAPEG"/>
</dbReference>
<dbReference type="GO" id="GO:0016020">
    <property type="term" value="C:membrane"/>
    <property type="evidence" value="ECO:0007669"/>
    <property type="project" value="UniProtKB-SubCell"/>
</dbReference>
<evidence type="ECO:0000256" key="3">
    <source>
        <dbReference type="ARBA" id="ARBA00022989"/>
    </source>
</evidence>
<feature type="transmembrane region" description="Helical" evidence="5">
    <location>
        <begin position="6"/>
        <end position="25"/>
    </location>
</feature>
<keyword evidence="7" id="KW-1185">Reference proteome</keyword>
<accession>A0A4R4D5H6</accession>
<dbReference type="AlphaFoldDB" id="A0A4R4D5H6"/>
<keyword evidence="2 5" id="KW-0812">Transmembrane</keyword>
<dbReference type="PANTHER" id="PTHR35814:SF1">
    <property type="entry name" value="GLUTATHIONE S-TRANSFERASE-RELATED"/>
    <property type="match status" value="1"/>
</dbReference>
<evidence type="ECO:0000256" key="1">
    <source>
        <dbReference type="ARBA" id="ARBA00004370"/>
    </source>
</evidence>
<dbReference type="Pfam" id="PF01124">
    <property type="entry name" value="MAPEG"/>
    <property type="match status" value="1"/>
</dbReference>
<sequence length="132" mass="14088">MPLPATALYAALLTGLFFLLSIRVIEARRRYHVTLGIPHRLVERAVRAHGNFAEYAPLGLLLLGLLEGMGLPLWGVHALGTAFLAGRAVHAWGIGREPEVLRWRTLGMGLTFAVLGVGAAALLGLVLADAFG</sequence>
<dbReference type="PANTHER" id="PTHR35814">
    <property type="match status" value="1"/>
</dbReference>
<gene>
    <name evidence="6" type="ORF">EXY23_21800</name>
</gene>
<evidence type="ECO:0000313" key="7">
    <source>
        <dbReference type="Proteomes" id="UP000295023"/>
    </source>
</evidence>
<dbReference type="SUPFAM" id="SSF161084">
    <property type="entry name" value="MAPEG domain-like"/>
    <property type="match status" value="1"/>
</dbReference>
<protein>
    <submittedName>
        <fullName evidence="6">Glutathione metabolism protein</fullName>
    </submittedName>
</protein>
<comment type="caution">
    <text evidence="6">The sequence shown here is derived from an EMBL/GenBank/DDBJ whole genome shotgun (WGS) entry which is preliminary data.</text>
</comment>
<proteinExistence type="predicted"/>